<dbReference type="InterPro" id="IPR046348">
    <property type="entry name" value="SIS_dom_sf"/>
</dbReference>
<dbReference type="Pfam" id="PF01418">
    <property type="entry name" value="HTH_6"/>
    <property type="match status" value="1"/>
</dbReference>
<dbReference type="RefSeq" id="WP_073112037.1">
    <property type="nucleotide sequence ID" value="NZ_FQZY01000053.1"/>
</dbReference>
<feature type="domain" description="SIS" evidence="5">
    <location>
        <begin position="108"/>
        <end position="245"/>
    </location>
</feature>
<evidence type="ECO:0000259" key="5">
    <source>
        <dbReference type="PROSITE" id="PS51464"/>
    </source>
</evidence>
<evidence type="ECO:0000259" key="4">
    <source>
        <dbReference type="PROSITE" id="PS51071"/>
    </source>
</evidence>
<sequence length="245" mass="27862">MLIEVTEEKKKTMTSTERSVIDWLNEHEEEIPNRSINEIADASFTSPATVSRAIRKCGFSGISEMKYKVSSKLNYIVAGRIVNEIFNRSITECQKTIEALNVDTILRVIRYIKFSEKIYILARGTTALIARDFEFQLQLLGYNAFVLSDSQIMRNSKKLFKKDDVVIIFTVKNSTPELEMSARFAKEKGAVVITCCCIPGTSLEEYSDLSVLGGNKNNSMIEEYNVMSRLPLHIISRTLIDYLML</sequence>
<evidence type="ECO:0000313" key="7">
    <source>
        <dbReference type="Proteomes" id="UP000184301"/>
    </source>
</evidence>
<proteinExistence type="predicted"/>
<dbReference type="InterPro" id="IPR035472">
    <property type="entry name" value="RpiR-like_SIS"/>
</dbReference>
<keyword evidence="1" id="KW-0805">Transcription regulation</keyword>
<protein>
    <submittedName>
        <fullName evidence="6">Transcriptional regulator, RpiR family</fullName>
    </submittedName>
</protein>
<dbReference type="STRING" id="1121950.SAMN02745243_03075"/>
<dbReference type="PANTHER" id="PTHR30514">
    <property type="entry name" value="GLUCOKINASE"/>
    <property type="match status" value="1"/>
</dbReference>
<dbReference type="Proteomes" id="UP000184301">
    <property type="component" value="Unassembled WGS sequence"/>
</dbReference>
<dbReference type="OrthoDB" id="1648815at2"/>
<evidence type="ECO:0000256" key="2">
    <source>
        <dbReference type="ARBA" id="ARBA00023125"/>
    </source>
</evidence>
<evidence type="ECO:0000256" key="1">
    <source>
        <dbReference type="ARBA" id="ARBA00023015"/>
    </source>
</evidence>
<dbReference type="InterPro" id="IPR047640">
    <property type="entry name" value="RpiR-like"/>
</dbReference>
<dbReference type="InterPro" id="IPR036388">
    <property type="entry name" value="WH-like_DNA-bd_sf"/>
</dbReference>
<dbReference type="EMBL" id="FQZY01000053">
    <property type="protein sequence ID" value="SHK49551.1"/>
    <property type="molecule type" value="Genomic_DNA"/>
</dbReference>
<dbReference type="SUPFAM" id="SSF46689">
    <property type="entry name" value="Homeodomain-like"/>
    <property type="match status" value="1"/>
</dbReference>
<keyword evidence="2" id="KW-0238">DNA-binding</keyword>
<dbReference type="PROSITE" id="PS51071">
    <property type="entry name" value="HTH_RPIR"/>
    <property type="match status" value="1"/>
</dbReference>
<dbReference type="GO" id="GO:0097367">
    <property type="term" value="F:carbohydrate derivative binding"/>
    <property type="evidence" value="ECO:0007669"/>
    <property type="project" value="InterPro"/>
</dbReference>
<dbReference type="GO" id="GO:0003700">
    <property type="term" value="F:DNA-binding transcription factor activity"/>
    <property type="evidence" value="ECO:0007669"/>
    <property type="project" value="InterPro"/>
</dbReference>
<dbReference type="GO" id="GO:0003677">
    <property type="term" value="F:DNA binding"/>
    <property type="evidence" value="ECO:0007669"/>
    <property type="project" value="UniProtKB-KW"/>
</dbReference>
<dbReference type="AlphaFoldDB" id="A0A1M6SXV7"/>
<dbReference type="Pfam" id="PF01380">
    <property type="entry name" value="SIS"/>
    <property type="match status" value="1"/>
</dbReference>
<keyword evidence="7" id="KW-1185">Reference proteome</keyword>
<organism evidence="6 7">
    <name type="scientific">Hespellia stercorisuis DSM 15480</name>
    <dbReference type="NCBI Taxonomy" id="1121950"/>
    <lineage>
        <taxon>Bacteria</taxon>
        <taxon>Bacillati</taxon>
        <taxon>Bacillota</taxon>
        <taxon>Clostridia</taxon>
        <taxon>Lachnospirales</taxon>
        <taxon>Lachnospiraceae</taxon>
        <taxon>Hespellia</taxon>
    </lineage>
</organism>
<keyword evidence="3" id="KW-0804">Transcription</keyword>
<dbReference type="CDD" id="cd05013">
    <property type="entry name" value="SIS_RpiR"/>
    <property type="match status" value="1"/>
</dbReference>
<dbReference type="Gene3D" id="3.40.50.10490">
    <property type="entry name" value="Glucose-6-phosphate isomerase like protein, domain 1"/>
    <property type="match status" value="1"/>
</dbReference>
<dbReference type="GO" id="GO:1901135">
    <property type="term" value="P:carbohydrate derivative metabolic process"/>
    <property type="evidence" value="ECO:0007669"/>
    <property type="project" value="InterPro"/>
</dbReference>
<name>A0A1M6SXV7_9FIRM</name>
<dbReference type="PANTHER" id="PTHR30514:SF21">
    <property type="entry name" value="RPIR-FAMILY TRANSCRIPTIONAL REGULATOR"/>
    <property type="match status" value="1"/>
</dbReference>
<dbReference type="InterPro" id="IPR009057">
    <property type="entry name" value="Homeodomain-like_sf"/>
</dbReference>
<feature type="domain" description="HTH rpiR-type" evidence="4">
    <location>
        <begin position="1"/>
        <end position="76"/>
    </location>
</feature>
<dbReference type="PROSITE" id="PS51464">
    <property type="entry name" value="SIS"/>
    <property type="match status" value="1"/>
</dbReference>
<dbReference type="SUPFAM" id="SSF53697">
    <property type="entry name" value="SIS domain"/>
    <property type="match status" value="1"/>
</dbReference>
<dbReference type="InterPro" id="IPR000281">
    <property type="entry name" value="HTH_RpiR"/>
</dbReference>
<accession>A0A1M6SXV7</accession>
<dbReference type="InterPro" id="IPR001347">
    <property type="entry name" value="SIS_dom"/>
</dbReference>
<evidence type="ECO:0000256" key="3">
    <source>
        <dbReference type="ARBA" id="ARBA00023163"/>
    </source>
</evidence>
<gene>
    <name evidence="6" type="ORF">SAMN02745243_03075</name>
</gene>
<evidence type="ECO:0000313" key="6">
    <source>
        <dbReference type="EMBL" id="SHK49551.1"/>
    </source>
</evidence>
<reference evidence="6 7" key="1">
    <citation type="submission" date="2016-11" db="EMBL/GenBank/DDBJ databases">
        <authorList>
            <person name="Jaros S."/>
            <person name="Januszkiewicz K."/>
            <person name="Wedrychowicz H."/>
        </authorList>
    </citation>
    <scope>NUCLEOTIDE SEQUENCE [LARGE SCALE GENOMIC DNA]</scope>
    <source>
        <strain evidence="6 7">DSM 15480</strain>
    </source>
</reference>
<dbReference type="Gene3D" id="1.10.10.10">
    <property type="entry name" value="Winged helix-like DNA-binding domain superfamily/Winged helix DNA-binding domain"/>
    <property type="match status" value="1"/>
</dbReference>